<keyword evidence="2" id="KW-1185">Reference proteome</keyword>
<reference evidence="1" key="1">
    <citation type="submission" date="2022-08" db="EMBL/GenBank/DDBJ databases">
        <authorList>
            <person name="Zhang D."/>
        </authorList>
    </citation>
    <scope>NUCLEOTIDE SEQUENCE</scope>
    <source>
        <strain evidence="1">XJ19-11</strain>
    </source>
</reference>
<evidence type="ECO:0000313" key="1">
    <source>
        <dbReference type="EMBL" id="MCR9016953.1"/>
    </source>
</evidence>
<organism evidence="1 2">
    <name type="scientific">Aquiflexum gelatinilyticum</name>
    <dbReference type="NCBI Taxonomy" id="2961943"/>
    <lineage>
        <taxon>Bacteria</taxon>
        <taxon>Pseudomonadati</taxon>
        <taxon>Bacteroidota</taxon>
        <taxon>Cytophagia</taxon>
        <taxon>Cytophagales</taxon>
        <taxon>Cyclobacteriaceae</taxon>
        <taxon>Aquiflexum</taxon>
    </lineage>
</organism>
<proteinExistence type="predicted"/>
<gene>
    <name evidence="1" type="ORF">NU887_18110</name>
</gene>
<sequence>MKIPITIKMGLISCFIFLAGKSQGLSQDLNLFDSEEILEISMKGDFDRLFKDTKGEPQYFDFSLSYVDNSEKSLDIPLKIRTRGHFRREMNICNFPPLLLNFAKETTINTVFEKQDKLKLVMPCRGEKYLLREFYVYKLYNLITEQSFKVRLVRLTFEDLSSKPKDFEPVLAFLIEDEDLMAERNGMTSINQELIRPESIPAPDFLRMAVFQYLIGNTDWSIQYRQNIKLINVDKASLPIAVPYDFDHAGIVEAPYAKPAPELKMLSVTERRYRGYCMEDMKVFDETIALYNSKKEAIYNLYAESKLFDEKTIKSTVKYLDGFYDLVNNPKRLKTEFQYPCLEDGTGNVVIKGLKK</sequence>
<evidence type="ECO:0000313" key="2">
    <source>
        <dbReference type="Proteomes" id="UP001142175"/>
    </source>
</evidence>
<dbReference type="RefSeq" id="WP_258424798.1">
    <property type="nucleotide sequence ID" value="NZ_JANSUY010000021.1"/>
</dbReference>
<dbReference type="EMBL" id="JANSUY010000021">
    <property type="protein sequence ID" value="MCR9016953.1"/>
    <property type="molecule type" value="Genomic_DNA"/>
</dbReference>
<name>A0A9X2T1P0_9BACT</name>
<dbReference type="Proteomes" id="UP001142175">
    <property type="component" value="Unassembled WGS sequence"/>
</dbReference>
<accession>A0A9X2T1P0</accession>
<protein>
    <submittedName>
        <fullName evidence="1">Uncharacterized protein</fullName>
    </submittedName>
</protein>
<comment type="caution">
    <text evidence="1">The sequence shown here is derived from an EMBL/GenBank/DDBJ whole genome shotgun (WGS) entry which is preliminary data.</text>
</comment>
<dbReference type="AlphaFoldDB" id="A0A9X2T1P0"/>